<dbReference type="SMART" id="SM00701">
    <property type="entry name" value="PGRP"/>
    <property type="match status" value="1"/>
</dbReference>
<dbReference type="InterPro" id="IPR015510">
    <property type="entry name" value="PGRP"/>
</dbReference>
<feature type="compositionally biased region" description="Low complexity" evidence="2">
    <location>
        <begin position="1"/>
        <end position="17"/>
    </location>
</feature>
<evidence type="ECO:0000259" key="4">
    <source>
        <dbReference type="SMART" id="SM00701"/>
    </source>
</evidence>
<dbReference type="Pfam" id="PF13946">
    <property type="entry name" value="DUF4214"/>
    <property type="match status" value="2"/>
</dbReference>
<gene>
    <name evidence="5" type="ORF">FA014_11770</name>
</gene>
<dbReference type="GO" id="GO:0008745">
    <property type="term" value="F:N-acetylmuramoyl-L-alanine amidase activity"/>
    <property type="evidence" value="ECO:0007669"/>
    <property type="project" value="InterPro"/>
</dbReference>
<feature type="domain" description="Peptidoglycan recognition protein family" evidence="4">
    <location>
        <begin position="184"/>
        <end position="331"/>
    </location>
</feature>
<dbReference type="OrthoDB" id="514320at2"/>
<organism evidence="5 6">
    <name type="scientific">Cellulomonas hominis</name>
    <dbReference type="NCBI Taxonomy" id="156981"/>
    <lineage>
        <taxon>Bacteria</taxon>
        <taxon>Bacillati</taxon>
        <taxon>Actinomycetota</taxon>
        <taxon>Actinomycetes</taxon>
        <taxon>Micrococcales</taxon>
        <taxon>Cellulomonadaceae</taxon>
        <taxon>Cellulomonas</taxon>
    </lineage>
</organism>
<feature type="non-terminal residue" evidence="5">
    <location>
        <position position="1"/>
    </location>
</feature>
<dbReference type="CDD" id="cd06583">
    <property type="entry name" value="PGRP"/>
    <property type="match status" value="1"/>
</dbReference>
<dbReference type="Pfam" id="PF01510">
    <property type="entry name" value="Amidase_2"/>
    <property type="match status" value="1"/>
</dbReference>
<dbReference type="SMART" id="SM00644">
    <property type="entry name" value="Ami_2"/>
    <property type="match status" value="1"/>
</dbReference>
<dbReference type="GO" id="GO:0008270">
    <property type="term" value="F:zinc ion binding"/>
    <property type="evidence" value="ECO:0007669"/>
    <property type="project" value="InterPro"/>
</dbReference>
<dbReference type="PANTHER" id="PTHR11022">
    <property type="entry name" value="PEPTIDOGLYCAN RECOGNITION PROTEIN"/>
    <property type="match status" value="1"/>
</dbReference>
<evidence type="ECO:0000313" key="5">
    <source>
        <dbReference type="EMBL" id="TKR23324.1"/>
    </source>
</evidence>
<dbReference type="Gene3D" id="1.10.3130.20">
    <property type="entry name" value="Phycobilisome linker domain"/>
    <property type="match status" value="1"/>
</dbReference>
<dbReference type="Gene3D" id="3.40.80.10">
    <property type="entry name" value="Peptidoglycan recognition protein-like"/>
    <property type="match status" value="1"/>
</dbReference>
<dbReference type="GO" id="GO:0009253">
    <property type="term" value="P:peptidoglycan catabolic process"/>
    <property type="evidence" value="ECO:0007669"/>
    <property type="project" value="InterPro"/>
</dbReference>
<dbReference type="InterPro" id="IPR036505">
    <property type="entry name" value="Amidase/PGRP_sf"/>
</dbReference>
<dbReference type="InterPro" id="IPR002502">
    <property type="entry name" value="Amidase_domain"/>
</dbReference>
<evidence type="ECO:0000256" key="2">
    <source>
        <dbReference type="SAM" id="MobiDB-lite"/>
    </source>
</evidence>
<dbReference type="SUPFAM" id="SSF55846">
    <property type="entry name" value="N-acetylmuramoyl-L-alanine amidase-like"/>
    <property type="match status" value="1"/>
</dbReference>
<comment type="similarity">
    <text evidence="1">Belongs to the N-acetylmuramoyl-L-alanine amidase 2 family.</text>
</comment>
<dbReference type="EMBL" id="SZYE01000090">
    <property type="protein sequence ID" value="TKR23324.1"/>
    <property type="molecule type" value="Genomic_DNA"/>
</dbReference>
<feature type="domain" description="N-acetylmuramoyl-L-alanine amidase" evidence="3">
    <location>
        <begin position="196"/>
        <end position="348"/>
    </location>
</feature>
<evidence type="ECO:0000313" key="6">
    <source>
        <dbReference type="Proteomes" id="UP000308121"/>
    </source>
</evidence>
<accession>A0A7Z8JZ00</accession>
<dbReference type="PANTHER" id="PTHR11022:SF41">
    <property type="entry name" value="PEPTIDOGLYCAN-RECOGNITION PROTEIN LC-RELATED"/>
    <property type="match status" value="1"/>
</dbReference>
<dbReference type="InterPro" id="IPR006619">
    <property type="entry name" value="PGRP_domain_met/bac"/>
</dbReference>
<dbReference type="RefSeq" id="WP_154729870.1">
    <property type="nucleotide sequence ID" value="NZ_SZYE01000090.1"/>
</dbReference>
<dbReference type="InterPro" id="IPR025282">
    <property type="entry name" value="DUF4214"/>
</dbReference>
<evidence type="ECO:0000259" key="3">
    <source>
        <dbReference type="SMART" id="SM00644"/>
    </source>
</evidence>
<name>A0A7Z8JZ00_9CELL</name>
<reference evidence="5 6" key="1">
    <citation type="submission" date="2019-05" db="EMBL/GenBank/DDBJ databases">
        <title>Genome sequence of Cellulomonas hominis strain CS1.</title>
        <authorList>
            <person name="Belmont J."/>
            <person name="Maclea K.S."/>
        </authorList>
    </citation>
    <scope>NUCLEOTIDE SEQUENCE [LARGE SCALE GENOMIC DNA]</scope>
    <source>
        <strain evidence="5 6">CS1</strain>
    </source>
</reference>
<protein>
    <submittedName>
        <fullName evidence="5">DUF4214 domain-containing protein</fullName>
    </submittedName>
</protein>
<feature type="region of interest" description="Disordered" evidence="2">
    <location>
        <begin position="1"/>
        <end position="21"/>
    </location>
</feature>
<dbReference type="Proteomes" id="UP000308121">
    <property type="component" value="Unassembled WGS sequence"/>
</dbReference>
<dbReference type="InterPro" id="IPR038255">
    <property type="entry name" value="PBS_linker_sf"/>
</dbReference>
<sequence>ADAAEQPAAEPTPAPAESVDPAAGTVVADVLEAGRVLTPAVETTEAQTVGVTWPEGADAAGLEPQVRSLTDGEWSDWVALGTSDAEPDAGTADAANAARGGTDSYWVGEAEAVQLSFAATADGGPADLSLALVASDEDLPGTGSTGTGAAAADGAASTGEAVVRTAAYSTAAPAAVVPAAAAQPAVVTRAQWGARNQVCAPDVASRLEGAVVHHTAGSNSYTTQAQAMQQIRNDQAYHIDARGWCDIGYNFIVDKWGTIYEGRANSLTQAVIGVHATNANTGTVGVSMLGNYDTVPTTPAMIESVGRIIGWRLAAYGVNPLGAGTYPSGLYLPRVIGHRDVAQTACPGRYGYAQLGTIRTIASVSGPAMPLADARAITSKLYQDMLGRPVDQGGLTSWSAAMVGGMAPAQVATGLATSAEYAYAAVDRAYRDVLGRAPDPTGIATWTAAIMDGRMRSEDLRIWLFGSVEYFNISGQTNDRYVAALYSKMLGRTASASDIAFWSPLVATKGKDAVVRGFWQSMESANIRVQAFYQQYLGRGADAAGMATWPPVLLARGEGELRSQIVGSLEYRNQAVAKYV</sequence>
<comment type="caution">
    <text evidence="5">The sequence shown here is derived from an EMBL/GenBank/DDBJ whole genome shotgun (WGS) entry which is preliminary data.</text>
</comment>
<proteinExistence type="inferred from homology"/>
<evidence type="ECO:0000256" key="1">
    <source>
        <dbReference type="ARBA" id="ARBA00007553"/>
    </source>
</evidence>
<dbReference type="AlphaFoldDB" id="A0A7Z8JZ00"/>